<dbReference type="Proteomes" id="UP000195985">
    <property type="component" value="Unassembled WGS sequence"/>
</dbReference>
<evidence type="ECO:0000313" key="1">
    <source>
        <dbReference type="EMBL" id="SLM50359.1"/>
    </source>
</evidence>
<sequence length="36" mass="4316">MWTAKKALGLILLLIPVFKYISDWKKEEEQRRLLKG</sequence>
<accession>A0A1W1IBU7</accession>
<proteinExistence type="predicted"/>
<reference evidence="2" key="1">
    <citation type="submission" date="2016-04" db="EMBL/GenBank/DDBJ databases">
        <authorList>
            <person name="Strepis N."/>
        </authorList>
    </citation>
    <scope>NUCLEOTIDE SEQUENCE [LARGE SCALE GENOMIC DNA]</scope>
</reference>
<dbReference type="AlphaFoldDB" id="A0A1W1IBU7"/>
<protein>
    <submittedName>
        <fullName evidence="1">Uncharacterized protein</fullName>
    </submittedName>
</protein>
<name>A0A1W1IBU7_9LACT</name>
<evidence type="ECO:0000313" key="2">
    <source>
        <dbReference type="Proteomes" id="UP000195985"/>
    </source>
</evidence>
<dbReference type="EMBL" id="FWEY01000001">
    <property type="protein sequence ID" value="SLM50359.1"/>
    <property type="molecule type" value="Genomic_DNA"/>
</dbReference>
<organism evidence="1 2">
    <name type="scientific">Trichococcus pasteurii</name>
    <dbReference type="NCBI Taxonomy" id="43064"/>
    <lineage>
        <taxon>Bacteria</taxon>
        <taxon>Bacillati</taxon>
        <taxon>Bacillota</taxon>
        <taxon>Bacilli</taxon>
        <taxon>Lactobacillales</taxon>
        <taxon>Carnobacteriaceae</taxon>
        <taxon>Trichococcus</taxon>
    </lineage>
</organism>
<keyword evidence="2" id="KW-1185">Reference proteome</keyword>
<gene>
    <name evidence="1" type="ORF">TPAS_29</name>
</gene>